<comment type="caution">
    <text evidence="1">The sequence shown here is derived from an EMBL/GenBank/DDBJ whole genome shotgun (WGS) entry which is preliminary data.</text>
</comment>
<organism evidence="1 2">
    <name type="scientific">Oceanipulchritudo coccoides</name>
    <dbReference type="NCBI Taxonomy" id="2706888"/>
    <lineage>
        <taxon>Bacteria</taxon>
        <taxon>Pseudomonadati</taxon>
        <taxon>Verrucomicrobiota</taxon>
        <taxon>Opitutia</taxon>
        <taxon>Puniceicoccales</taxon>
        <taxon>Oceanipulchritudinaceae</taxon>
        <taxon>Oceanipulchritudo</taxon>
    </lineage>
</organism>
<evidence type="ECO:0000313" key="2">
    <source>
        <dbReference type="Proteomes" id="UP000478417"/>
    </source>
</evidence>
<dbReference type="EMBL" id="JAAGNX010000001">
    <property type="protein sequence ID" value="NDV61297.1"/>
    <property type="molecule type" value="Genomic_DNA"/>
</dbReference>
<gene>
    <name evidence="1" type="ORF">G0Q06_02400</name>
</gene>
<dbReference type="PANTHER" id="PTHR38664:SF1">
    <property type="entry name" value="SLR0058 PROTEIN"/>
    <property type="match status" value="1"/>
</dbReference>
<accession>A0A6B2LZU7</accession>
<proteinExistence type="predicted"/>
<protein>
    <submittedName>
        <fullName evidence="1">Uncharacterized protein</fullName>
    </submittedName>
</protein>
<dbReference type="InterPro" id="IPR008769">
    <property type="entry name" value="PhaF_PhaI"/>
</dbReference>
<dbReference type="PANTHER" id="PTHR38664">
    <property type="entry name" value="SLR0058 PROTEIN"/>
    <property type="match status" value="1"/>
</dbReference>
<evidence type="ECO:0000313" key="1">
    <source>
        <dbReference type="EMBL" id="NDV61297.1"/>
    </source>
</evidence>
<keyword evidence="2" id="KW-1185">Reference proteome</keyword>
<dbReference type="Proteomes" id="UP000478417">
    <property type="component" value="Unassembled WGS sequence"/>
</dbReference>
<name>A0A6B2LZU7_9BACT</name>
<dbReference type="AlphaFoldDB" id="A0A6B2LZU7"/>
<reference evidence="1 2" key="1">
    <citation type="submission" date="2020-02" db="EMBL/GenBank/DDBJ databases">
        <title>Albibacoteraceae fam. nov., the first described family within the subdivision 4 Verrucomicrobia.</title>
        <authorList>
            <person name="Xi F."/>
        </authorList>
    </citation>
    <scope>NUCLEOTIDE SEQUENCE [LARGE SCALE GENOMIC DNA]</scope>
    <source>
        <strain evidence="1 2">CK1056</strain>
    </source>
</reference>
<dbReference type="RefSeq" id="WP_163962101.1">
    <property type="nucleotide sequence ID" value="NZ_JAAGNX010000001.1"/>
</dbReference>
<sequence length="104" mass="11566">MLDALKHTLYAGLGATVVTVEKIEAGLQDLVSRGKISADEARETARKISEESKKEFTEARSSLESMFEDLLKKAPVARSKDVEEINKRLDSIQKELKKLKSSDS</sequence>